<gene>
    <name evidence="1" type="ORF">MRATA1EN22A_LOCUS208</name>
</gene>
<dbReference type="EMBL" id="OX596085">
    <property type="protein sequence ID" value="CAM9268904.1"/>
    <property type="molecule type" value="Genomic_DNA"/>
</dbReference>
<evidence type="ECO:0000313" key="1">
    <source>
        <dbReference type="EMBL" id="CAM9268904.1"/>
    </source>
</evidence>
<sequence>MRRLRQRARASSSQLCGTRSGRRLGGCMKQGREHGGSPGKGQAAKGPELDSCDSAQGRVWLLLSLGCTEQDERLGLMDAKPEGSPRQVMVLILSIWAASSADRSHRSAKQCLRLPGMELGAAEARL</sequence>
<dbReference type="Proteomes" id="UP001162501">
    <property type="component" value="Chromosome 1"/>
</dbReference>
<name>A0AC59Y0C6_RANTA</name>
<protein>
    <submittedName>
        <fullName evidence="1">Uncharacterized protein</fullName>
    </submittedName>
</protein>
<organism evidence="1 2">
    <name type="scientific">Rangifer tarandus platyrhynchus</name>
    <name type="common">Svalbard reindeer</name>
    <dbReference type="NCBI Taxonomy" id="3082113"/>
    <lineage>
        <taxon>Eukaryota</taxon>
        <taxon>Metazoa</taxon>
        <taxon>Chordata</taxon>
        <taxon>Craniata</taxon>
        <taxon>Vertebrata</taxon>
        <taxon>Euteleostomi</taxon>
        <taxon>Mammalia</taxon>
        <taxon>Eutheria</taxon>
        <taxon>Laurasiatheria</taxon>
        <taxon>Artiodactyla</taxon>
        <taxon>Ruminantia</taxon>
        <taxon>Pecora</taxon>
        <taxon>Cervidae</taxon>
        <taxon>Odocoileinae</taxon>
        <taxon>Rangifer</taxon>
    </lineage>
</organism>
<accession>A0AC59Y0C6</accession>
<reference evidence="1" key="2">
    <citation type="submission" date="2025-03" db="EMBL/GenBank/DDBJ databases">
        <authorList>
            <consortium name="ELIXIR-Norway"/>
            <consortium name="Elixir Norway"/>
        </authorList>
    </citation>
    <scope>NUCLEOTIDE SEQUENCE</scope>
</reference>
<proteinExistence type="predicted"/>
<evidence type="ECO:0000313" key="2">
    <source>
        <dbReference type="Proteomes" id="UP001162501"/>
    </source>
</evidence>
<reference evidence="1" key="1">
    <citation type="submission" date="2023-05" db="EMBL/GenBank/DDBJ databases">
        <authorList>
            <consortium name="ELIXIR-Norway"/>
        </authorList>
    </citation>
    <scope>NUCLEOTIDE SEQUENCE</scope>
</reference>